<feature type="domain" description="Soluble ligand binding" evidence="5">
    <location>
        <begin position="201"/>
        <end position="244"/>
    </location>
</feature>
<evidence type="ECO:0000259" key="4">
    <source>
        <dbReference type="Pfam" id="PF02563"/>
    </source>
</evidence>
<dbReference type="InterPro" id="IPR003715">
    <property type="entry name" value="Poly_export_N"/>
</dbReference>
<feature type="domain" description="Soluble ligand binding" evidence="5">
    <location>
        <begin position="560"/>
        <end position="595"/>
    </location>
</feature>
<name>A0ABD3Y5W8_9GAMM</name>
<dbReference type="RefSeq" id="WP_033031208.1">
    <property type="nucleotide sequence ID" value="NZ_JJNZ01000065.1"/>
</dbReference>
<feature type="domain" description="Soluble ligand binding" evidence="5">
    <location>
        <begin position="786"/>
        <end position="831"/>
    </location>
</feature>
<feature type="chain" id="PRO_5044803418" evidence="3">
    <location>
        <begin position="22"/>
        <end position="890"/>
    </location>
</feature>
<dbReference type="AlphaFoldDB" id="A0ABD3Y5W8"/>
<dbReference type="Gene3D" id="3.30.1950.10">
    <property type="entry name" value="wza like domain"/>
    <property type="match status" value="1"/>
</dbReference>
<comment type="caution">
    <text evidence="6">The sequence shown here is derived from an EMBL/GenBank/DDBJ whole genome shotgun (WGS) entry which is preliminary data.</text>
</comment>
<evidence type="ECO:0000259" key="5">
    <source>
        <dbReference type="Pfam" id="PF10531"/>
    </source>
</evidence>
<sequence>MKVFTQFFSAFVLLCSFSALALTPTASQLEQFKKLPKSQQEALAKQYGVDLSTITGTNQSSEQVKTEQSTIGQRSESEPEQLTGEERFKPKVDEIKPFGYALFAGEPTTFMPSENAAVPDTYLIGRGDQLRINFYGKESESFDITVDREGRLNIPDLSPVQVAGLTFAEVKELINAKVEQEVIGVKAFVSLGQLRSMRILVLGEAYKPGSYSVSSLTTVSHALFVSGGVSDIASLRNIQVKRTGKVVANFDLYDLLINGDSSNDIVLKPGDVVFIPSVGAQVRVEGAVKRPAIFELKEGETAQQLLIMAGGLKANAYAKNAVVERFNYDRKEVLSVDFSKPQINYIPQDGDRIRFNSVSSQYQNTISLIGAVARPGNYQWYQGKRISDVLKSVRGDLLPQADLSYGLLIRETNINGDIEAHQFDIAQAIVKNTANNLQLKANDKIIVFSRFEEKEAELSALANMALSQEQQEQQTKAEQWHKFEQKEFEKYIGINQKDEELVLEDNKILTIAEISKRKAKEEEQELKAQEYASFSRHNLLAPIIAKFKQQASVSEAMKLVEISGNVTYPGIYPLTVGGEVVDLVTASGGLLESAFIKQAEITRIVSGNASQVEHVRFDLEGAMKGDLQNNIILRSKDSINIFAIPNWQENVKVELRGELKFPGTYTIRRGEKLTDLLERAGGFSQFAEQKAAVFTRKSIKKQEQEQLARLSTELRRDIASKSFQNSVSGNTLSYEEMDKLLNDLANVEAVGRLVIDLPRIVSNQQNLVLQDGDTLYVPSKRDSISIIGEVNYSTSHLYQAGVSVDDYIDLSGGLKERAAEDRIYIIKANGSVKIPNTGGWFAANNTDQLEPGDTIVVPMDAGHMDKLTLWSTATQIMYQLGVAVAAISGI</sequence>
<feature type="compositionally biased region" description="Polar residues" evidence="2">
    <location>
        <begin position="58"/>
        <end position="74"/>
    </location>
</feature>
<organism evidence="6 7">
    <name type="scientific">Pseudoalteromonas fuliginea</name>
    <dbReference type="NCBI Taxonomy" id="1872678"/>
    <lineage>
        <taxon>Bacteria</taxon>
        <taxon>Pseudomonadati</taxon>
        <taxon>Pseudomonadota</taxon>
        <taxon>Gammaproteobacteria</taxon>
        <taxon>Alteromonadales</taxon>
        <taxon>Pseudoalteromonadaceae</taxon>
        <taxon>Pseudoalteromonas</taxon>
    </lineage>
</organism>
<feature type="region of interest" description="Disordered" evidence="2">
    <location>
        <begin position="58"/>
        <end position="88"/>
    </location>
</feature>
<dbReference type="Gene3D" id="3.10.560.10">
    <property type="entry name" value="Outer membrane lipoprotein wza domain like"/>
    <property type="match status" value="6"/>
</dbReference>
<evidence type="ECO:0000313" key="7">
    <source>
        <dbReference type="Proteomes" id="UP000027154"/>
    </source>
</evidence>
<dbReference type="PANTHER" id="PTHR33619">
    <property type="entry name" value="POLYSACCHARIDE EXPORT PROTEIN GFCE-RELATED"/>
    <property type="match status" value="1"/>
</dbReference>
<dbReference type="EMBL" id="JJNZ01000065">
    <property type="protein sequence ID" value="KDC49452.1"/>
    <property type="molecule type" value="Genomic_DNA"/>
</dbReference>
<evidence type="ECO:0000256" key="1">
    <source>
        <dbReference type="ARBA" id="ARBA00022729"/>
    </source>
</evidence>
<evidence type="ECO:0000313" key="6">
    <source>
        <dbReference type="EMBL" id="KDC49452.1"/>
    </source>
</evidence>
<dbReference type="Pfam" id="PF02563">
    <property type="entry name" value="Poly_export"/>
    <property type="match status" value="1"/>
</dbReference>
<feature type="signal peptide" evidence="3">
    <location>
        <begin position="1"/>
        <end position="21"/>
    </location>
</feature>
<protein>
    <submittedName>
        <fullName evidence="6">Polysaccharide biosynthesis protein</fullName>
    </submittedName>
</protein>
<keyword evidence="1 3" id="KW-0732">Signal</keyword>
<evidence type="ECO:0000256" key="2">
    <source>
        <dbReference type="SAM" id="MobiDB-lite"/>
    </source>
</evidence>
<evidence type="ECO:0000256" key="3">
    <source>
        <dbReference type="SAM" id="SignalP"/>
    </source>
</evidence>
<proteinExistence type="predicted"/>
<accession>A0ABD3Y5W8</accession>
<dbReference type="Proteomes" id="UP000027154">
    <property type="component" value="Unassembled WGS sequence"/>
</dbReference>
<feature type="domain" description="Soluble ligand binding" evidence="5">
    <location>
        <begin position="282"/>
        <end position="326"/>
    </location>
</feature>
<dbReference type="InterPro" id="IPR019554">
    <property type="entry name" value="Soluble_ligand-bd"/>
</dbReference>
<feature type="domain" description="Soluble ligand binding" evidence="5">
    <location>
        <begin position="653"/>
        <end position="697"/>
    </location>
</feature>
<feature type="domain" description="Polysaccharide export protein N-terminal" evidence="4">
    <location>
        <begin position="117"/>
        <end position="190"/>
    </location>
</feature>
<dbReference type="InterPro" id="IPR049712">
    <property type="entry name" value="Poly_export"/>
</dbReference>
<reference evidence="6 7" key="1">
    <citation type="submission" date="2014-04" db="EMBL/GenBank/DDBJ databases">
        <title>Pseudoalteromonas galatheae sp. nov., isolated from a deep-sea polychaete near Canal Concepcion, Chile.</title>
        <authorList>
            <person name="Machado H.R."/>
            <person name="Gram L."/>
            <person name="Vynne N.G."/>
        </authorList>
    </citation>
    <scope>NUCLEOTIDE SEQUENCE [LARGE SCALE GENOMIC DNA]</scope>
    <source>
        <strain evidence="6 7">KMM216</strain>
    </source>
</reference>
<gene>
    <name evidence="6" type="ORF">DC53_16545</name>
</gene>
<dbReference type="Pfam" id="PF10531">
    <property type="entry name" value="SLBB"/>
    <property type="match status" value="5"/>
</dbReference>
<dbReference type="PANTHER" id="PTHR33619:SF3">
    <property type="entry name" value="POLYSACCHARIDE EXPORT PROTEIN GFCE-RELATED"/>
    <property type="match status" value="1"/>
</dbReference>